<dbReference type="Proteomes" id="UP001292094">
    <property type="component" value="Unassembled WGS sequence"/>
</dbReference>
<protein>
    <recommendedName>
        <fullName evidence="2">F5/8 type C domain-containing protein</fullName>
    </recommendedName>
</protein>
<organism evidence="3 4">
    <name type="scientific">Petrolisthes manimaculis</name>
    <dbReference type="NCBI Taxonomy" id="1843537"/>
    <lineage>
        <taxon>Eukaryota</taxon>
        <taxon>Metazoa</taxon>
        <taxon>Ecdysozoa</taxon>
        <taxon>Arthropoda</taxon>
        <taxon>Crustacea</taxon>
        <taxon>Multicrustacea</taxon>
        <taxon>Malacostraca</taxon>
        <taxon>Eumalacostraca</taxon>
        <taxon>Eucarida</taxon>
        <taxon>Decapoda</taxon>
        <taxon>Pleocyemata</taxon>
        <taxon>Anomura</taxon>
        <taxon>Galatheoidea</taxon>
        <taxon>Porcellanidae</taxon>
        <taxon>Petrolisthes</taxon>
    </lineage>
</organism>
<evidence type="ECO:0000313" key="3">
    <source>
        <dbReference type="EMBL" id="KAK4308306.1"/>
    </source>
</evidence>
<keyword evidence="4" id="KW-1185">Reference proteome</keyword>
<evidence type="ECO:0000313" key="4">
    <source>
        <dbReference type="Proteomes" id="UP001292094"/>
    </source>
</evidence>
<proteinExistence type="predicted"/>
<dbReference type="InterPro" id="IPR000421">
    <property type="entry name" value="FA58C"/>
</dbReference>
<dbReference type="InterPro" id="IPR008979">
    <property type="entry name" value="Galactose-bd-like_sf"/>
</dbReference>
<dbReference type="Pfam" id="PF00754">
    <property type="entry name" value="F5_F8_type_C"/>
    <property type="match status" value="1"/>
</dbReference>
<accession>A0AAE1PIK0</accession>
<evidence type="ECO:0000259" key="2">
    <source>
        <dbReference type="Pfam" id="PF00754"/>
    </source>
</evidence>
<gene>
    <name evidence="3" type="ORF">Pmani_019988</name>
</gene>
<reference evidence="3" key="1">
    <citation type="submission" date="2023-11" db="EMBL/GenBank/DDBJ databases">
        <title>Genome assemblies of two species of porcelain crab, Petrolisthes cinctipes and Petrolisthes manimaculis (Anomura: Porcellanidae).</title>
        <authorList>
            <person name="Angst P."/>
        </authorList>
    </citation>
    <scope>NUCLEOTIDE SEQUENCE</scope>
    <source>
        <strain evidence="3">PB745_02</strain>
        <tissue evidence="3">Gill</tissue>
    </source>
</reference>
<dbReference type="Gene3D" id="2.60.120.260">
    <property type="entry name" value="Galactose-binding domain-like"/>
    <property type="match status" value="1"/>
</dbReference>
<comment type="caution">
    <text evidence="3">The sequence shown here is derived from an EMBL/GenBank/DDBJ whole genome shotgun (WGS) entry which is preliminary data.</text>
</comment>
<keyword evidence="1" id="KW-0732">Signal</keyword>
<dbReference type="AlphaFoldDB" id="A0AAE1PIK0"/>
<dbReference type="SUPFAM" id="SSF49785">
    <property type="entry name" value="Galactose-binding domain-like"/>
    <property type="match status" value="1"/>
</dbReference>
<sequence length="263" mass="29148">MTFLHTTTTLFLLTTTTTPASASNIQRWSQVLVSPSLLTAKSTVQSTADPLPPEAMASRDKKIKYCSITCHRLSWCRVWCTDDPTAGCTFYDLIVMPAYQDPTPLTATECFTTRRFDFVTHATITSGQQNVWVPLGIKENIVDGIHSFGGDDNFVSTIDADAQWLVIDFGNTKKFTQVLMIAEASPNAAMSLQQVEIRIGNTTTTAAPPEGLQEYKLFGKFPGPATSNQEIMITSHKPVSARFVSFRKLDYQFIFAVGHIEVY</sequence>
<feature type="chain" id="PRO_5042295078" description="F5/8 type C domain-containing protein" evidence="1">
    <location>
        <begin position="23"/>
        <end position="263"/>
    </location>
</feature>
<name>A0AAE1PIK0_9EUCA</name>
<dbReference type="EMBL" id="JAWZYT010001903">
    <property type="protein sequence ID" value="KAK4308306.1"/>
    <property type="molecule type" value="Genomic_DNA"/>
</dbReference>
<feature type="domain" description="F5/8 type C" evidence="2">
    <location>
        <begin position="137"/>
        <end position="250"/>
    </location>
</feature>
<evidence type="ECO:0000256" key="1">
    <source>
        <dbReference type="SAM" id="SignalP"/>
    </source>
</evidence>
<feature type="signal peptide" evidence="1">
    <location>
        <begin position="1"/>
        <end position="22"/>
    </location>
</feature>